<dbReference type="PANTHER" id="PTHR31527:SF0">
    <property type="entry name" value="RE64534P"/>
    <property type="match status" value="1"/>
</dbReference>
<evidence type="ECO:0000313" key="2">
    <source>
        <dbReference type="EMBL" id="OKL64247.1"/>
    </source>
</evidence>
<dbReference type="Pfam" id="PF09347">
    <property type="entry name" value="DUF1989"/>
    <property type="match status" value="1"/>
</dbReference>
<dbReference type="EMBL" id="LFMY01000001">
    <property type="protein sequence ID" value="OKL64247.1"/>
    <property type="molecule type" value="Genomic_DNA"/>
</dbReference>
<proteinExistence type="predicted"/>
<gene>
    <name evidence="2" type="ORF">UA08_00061</name>
</gene>
<name>A0A225BDZ9_TALAT</name>
<dbReference type="AlphaFoldDB" id="A0A225BDZ9"/>
<accession>A0A225BDZ9</accession>
<organism evidence="2 3">
    <name type="scientific">Talaromyces atroroseus</name>
    <dbReference type="NCBI Taxonomy" id="1441469"/>
    <lineage>
        <taxon>Eukaryota</taxon>
        <taxon>Fungi</taxon>
        <taxon>Dikarya</taxon>
        <taxon>Ascomycota</taxon>
        <taxon>Pezizomycotina</taxon>
        <taxon>Eurotiomycetes</taxon>
        <taxon>Eurotiomycetidae</taxon>
        <taxon>Eurotiales</taxon>
        <taxon>Trichocomaceae</taxon>
        <taxon>Talaromyces</taxon>
        <taxon>Talaromyces sect. Trachyspermi</taxon>
    </lineage>
</organism>
<dbReference type="STRING" id="1441469.A0A225BDZ9"/>
<dbReference type="InterPro" id="IPR018959">
    <property type="entry name" value="DUF1989"/>
</dbReference>
<dbReference type="PANTHER" id="PTHR31527">
    <property type="entry name" value="RE64534P"/>
    <property type="match status" value="1"/>
</dbReference>
<dbReference type="GeneID" id="30999816"/>
<dbReference type="Proteomes" id="UP000214365">
    <property type="component" value="Unassembled WGS sequence"/>
</dbReference>
<keyword evidence="3" id="KW-1185">Reference proteome</keyword>
<dbReference type="RefSeq" id="XP_020124368.1">
    <property type="nucleotide sequence ID" value="XM_020260446.1"/>
</dbReference>
<protein>
    <recommendedName>
        <fullName evidence="1">DUF1989 domain-containing protein</fullName>
    </recommendedName>
</protein>
<sequence>MAQQRLPAKSGIAVPLVKGQLIQVINTHGKQVVDTWAFDSQDPSSHLSMEHTRASLLKISIAVGDTLVTNRRTPILTVVEDTSPGVHDLLIAACDSHRYAQLGVKGYHNSCVDNLHNALKAVGTRISSVPSPLNLFMNVPVASDGSLSFADPLCEAGQSCTLRAETDLILVMSACPQDVTPVNGGKCADIHFVVT</sequence>
<feature type="domain" description="DUF1989" evidence="1">
    <location>
        <begin position="5"/>
        <end position="169"/>
    </location>
</feature>
<evidence type="ECO:0000313" key="3">
    <source>
        <dbReference type="Proteomes" id="UP000214365"/>
    </source>
</evidence>
<reference evidence="2 3" key="1">
    <citation type="submission" date="2015-06" db="EMBL/GenBank/DDBJ databases">
        <title>Talaromyces atroroseus IBT 11181 draft genome.</title>
        <authorList>
            <person name="Rasmussen K.B."/>
            <person name="Rasmussen S."/>
            <person name="Petersen B."/>
            <person name="Sicheritz-Ponten T."/>
            <person name="Mortensen U.H."/>
            <person name="Thrane U."/>
        </authorList>
    </citation>
    <scope>NUCLEOTIDE SEQUENCE [LARGE SCALE GENOMIC DNA]</scope>
    <source>
        <strain evidence="2 3">IBT 11181</strain>
    </source>
</reference>
<dbReference type="OrthoDB" id="504708at2759"/>
<evidence type="ECO:0000259" key="1">
    <source>
        <dbReference type="Pfam" id="PF09347"/>
    </source>
</evidence>
<comment type="caution">
    <text evidence="2">The sequence shown here is derived from an EMBL/GenBank/DDBJ whole genome shotgun (WGS) entry which is preliminary data.</text>
</comment>